<dbReference type="InterPro" id="IPR014052">
    <property type="entry name" value="DNA_primase_ssu_euk/arc"/>
</dbReference>
<keyword evidence="3 10" id="KW-0639">Primosome</keyword>
<evidence type="ECO:0000256" key="7">
    <source>
        <dbReference type="ARBA" id="ARBA00022723"/>
    </source>
</evidence>
<dbReference type="InParanoid" id="Q2GQY8"/>
<dbReference type="AlphaFoldDB" id="Q2GQY8"/>
<protein>
    <recommendedName>
        <fullName evidence="10">DNA primase</fullName>
        <ecNumber evidence="10">2.7.7.-</ecNumber>
    </recommendedName>
</protein>
<dbReference type="GO" id="GO:0005658">
    <property type="term" value="C:alpha DNA polymerase:primase complex"/>
    <property type="evidence" value="ECO:0007669"/>
    <property type="project" value="UniProtKB-ARBA"/>
</dbReference>
<dbReference type="EC" id="2.7.7.-" evidence="10"/>
<evidence type="ECO:0000256" key="9">
    <source>
        <dbReference type="ARBA" id="ARBA00023163"/>
    </source>
</evidence>
<feature type="region of interest" description="Disordered" evidence="11">
    <location>
        <begin position="48"/>
        <end position="69"/>
    </location>
</feature>
<keyword evidence="5" id="KW-0548">Nucleotidyltransferase</keyword>
<dbReference type="Gene3D" id="3.90.920.10">
    <property type="entry name" value="DNA primase, PRIM domain"/>
    <property type="match status" value="1"/>
</dbReference>
<feature type="region of interest" description="Disordered" evidence="11">
    <location>
        <begin position="1"/>
        <end position="20"/>
    </location>
</feature>
<dbReference type="FunFam" id="3.90.920.10:FF:000003">
    <property type="entry name" value="DNA primase"/>
    <property type="match status" value="1"/>
</dbReference>
<accession>Q2GQY8</accession>
<dbReference type="HOGENOM" id="CLU_028288_1_0_1"/>
<dbReference type="Proteomes" id="UP000001056">
    <property type="component" value="Unassembled WGS sequence"/>
</dbReference>
<evidence type="ECO:0000313" key="13">
    <source>
        <dbReference type="Proteomes" id="UP000001056"/>
    </source>
</evidence>
<dbReference type="NCBIfam" id="TIGR00335">
    <property type="entry name" value="primase_sml"/>
    <property type="match status" value="1"/>
</dbReference>
<dbReference type="STRING" id="306901.Q2GQY8"/>
<dbReference type="GO" id="GO:0046872">
    <property type="term" value="F:metal ion binding"/>
    <property type="evidence" value="ECO:0007669"/>
    <property type="project" value="UniProtKB-KW"/>
</dbReference>
<dbReference type="VEuPathDB" id="FungiDB:CHGG_09616"/>
<keyword evidence="13" id="KW-1185">Reference proteome</keyword>
<keyword evidence="7" id="KW-0479">Metal-binding</keyword>
<evidence type="ECO:0000256" key="6">
    <source>
        <dbReference type="ARBA" id="ARBA00022705"/>
    </source>
</evidence>
<evidence type="ECO:0000256" key="5">
    <source>
        <dbReference type="ARBA" id="ARBA00022695"/>
    </source>
</evidence>
<keyword evidence="9" id="KW-0804">Transcription</keyword>
<dbReference type="RefSeq" id="XP_001227543.1">
    <property type="nucleotide sequence ID" value="XM_001227542.1"/>
</dbReference>
<organism evidence="12 13">
    <name type="scientific">Chaetomium globosum (strain ATCC 6205 / CBS 148.51 / DSM 1962 / NBRC 6347 / NRRL 1970)</name>
    <name type="common">Soil fungus</name>
    <dbReference type="NCBI Taxonomy" id="306901"/>
    <lineage>
        <taxon>Eukaryota</taxon>
        <taxon>Fungi</taxon>
        <taxon>Dikarya</taxon>
        <taxon>Ascomycota</taxon>
        <taxon>Pezizomycotina</taxon>
        <taxon>Sordariomycetes</taxon>
        <taxon>Sordariomycetidae</taxon>
        <taxon>Sordariales</taxon>
        <taxon>Chaetomiaceae</taxon>
        <taxon>Chaetomium</taxon>
    </lineage>
</organism>
<evidence type="ECO:0000313" key="12">
    <source>
        <dbReference type="EMBL" id="EAQ83212.1"/>
    </source>
</evidence>
<keyword evidence="4 10" id="KW-0808">Transferase</keyword>
<evidence type="ECO:0000256" key="11">
    <source>
        <dbReference type="SAM" id="MobiDB-lite"/>
    </source>
</evidence>
<evidence type="ECO:0000256" key="10">
    <source>
        <dbReference type="RuleBase" id="RU003514"/>
    </source>
</evidence>
<evidence type="ECO:0000256" key="1">
    <source>
        <dbReference type="ARBA" id="ARBA00009762"/>
    </source>
</evidence>
<dbReference type="OMA" id="NVTRGFN"/>
<dbReference type="FunCoup" id="Q2GQY8">
    <property type="interactions" value="1106"/>
</dbReference>
<dbReference type="GeneID" id="4396395"/>
<name>Q2GQY8_CHAGB</name>
<keyword evidence="6 10" id="KW-0235">DNA replication</keyword>
<dbReference type="Pfam" id="PF01896">
    <property type="entry name" value="DNA_primase_S"/>
    <property type="match status" value="1"/>
</dbReference>
<dbReference type="SUPFAM" id="SSF56747">
    <property type="entry name" value="Prim-pol domain"/>
    <property type="match status" value="1"/>
</dbReference>
<proteinExistence type="inferred from homology"/>
<evidence type="ECO:0000256" key="4">
    <source>
        <dbReference type="ARBA" id="ARBA00022679"/>
    </source>
</evidence>
<dbReference type="CDD" id="cd04860">
    <property type="entry name" value="AE_Prim_S"/>
    <property type="match status" value="1"/>
</dbReference>
<comment type="similarity">
    <text evidence="1 10">Belongs to the eukaryotic-type primase small subunit family.</text>
</comment>
<dbReference type="EMBL" id="CH408035">
    <property type="protein sequence ID" value="EAQ83212.1"/>
    <property type="molecule type" value="Genomic_DNA"/>
</dbReference>
<dbReference type="PANTHER" id="PTHR10536">
    <property type="entry name" value="DNA PRIMASE SMALL SUBUNIT"/>
    <property type="match status" value="1"/>
</dbReference>
<dbReference type="eggNOG" id="KOG2851">
    <property type="taxonomic scope" value="Eukaryota"/>
</dbReference>
<sequence length="501" mass="56674">MPVPDPSSAELGTSLPSAAQMEEDFAMAAESSSEDEEDIVMAEAGEVQGVEEDTKAATEPPAAQTVEDESIGVEIKQETKPAIKQEGKPEVKLEDLFEGLDSDDDEFIAPPQGLIETNDTSSIELLRIYYQRFFPWRYMFQWLNHSPIPSNDFKHREFSLWLHNDAVMRYQSYKTSDMLRQDVLRLMPRRIEIGPVYTADPRDRKTFRNSTAFVPMAKELCFDIDLTDYDDIRTCCDKANICNKCWKFTTMAIKVLDTALRDDFGYNHILWVYSGRRGVHAWVCDKKARALNDHQRKALASYFEVVTGKEGGKKVNIRRPLHPHLSRSIDILKDHFQEDVLEVQDPWQTPEKADALLQQIPNLQLREALRKKWESSPGRPSVSKWADIDVLAQTDGVAGLDPKDLLDAKQDIVLEHTYPRLDIAVSQKLNHLLKSPFVIHPGTGRVCVPIDRNDLDGFDPLDVPTLQGLVGEVDAWTETEGAAAAMAAVEVSEGSHRLSRR</sequence>
<evidence type="ECO:0000256" key="8">
    <source>
        <dbReference type="ARBA" id="ARBA00022833"/>
    </source>
</evidence>
<evidence type="ECO:0000256" key="3">
    <source>
        <dbReference type="ARBA" id="ARBA00022515"/>
    </source>
</evidence>
<keyword evidence="8" id="KW-0862">Zinc</keyword>
<dbReference type="GO" id="GO:0003899">
    <property type="term" value="F:DNA-directed RNA polymerase activity"/>
    <property type="evidence" value="ECO:0007669"/>
    <property type="project" value="InterPro"/>
</dbReference>
<dbReference type="OrthoDB" id="19606at2759"/>
<gene>
    <name evidence="12" type="ORF">CHGG_09616</name>
</gene>
<dbReference type="GO" id="GO:0006269">
    <property type="term" value="P:DNA replication, synthesis of primer"/>
    <property type="evidence" value="ECO:0007669"/>
    <property type="project" value="UniProtKB-KW"/>
</dbReference>
<reference evidence="13" key="1">
    <citation type="journal article" date="2015" name="Genome Announc.">
        <title>Draft genome sequence of the cellulolytic fungus Chaetomium globosum.</title>
        <authorList>
            <person name="Cuomo C.A."/>
            <person name="Untereiner W.A."/>
            <person name="Ma L.-J."/>
            <person name="Grabherr M."/>
            <person name="Birren B.W."/>
        </authorList>
    </citation>
    <scope>NUCLEOTIDE SEQUENCE [LARGE SCALE GENOMIC DNA]</scope>
    <source>
        <strain evidence="13">ATCC 6205 / CBS 148.51 / DSM 1962 / NBRC 6347 / NRRL 1970</strain>
    </source>
</reference>
<evidence type="ECO:0000256" key="2">
    <source>
        <dbReference type="ARBA" id="ARBA00022478"/>
    </source>
</evidence>
<keyword evidence="2 10" id="KW-0240">DNA-directed RNA polymerase</keyword>
<dbReference type="InterPro" id="IPR002755">
    <property type="entry name" value="DNA_primase_S"/>
</dbReference>